<dbReference type="GO" id="GO:0003676">
    <property type="term" value="F:nucleic acid binding"/>
    <property type="evidence" value="ECO:0007669"/>
    <property type="project" value="InterPro"/>
</dbReference>
<dbReference type="Proteomes" id="UP000813463">
    <property type="component" value="Chromosome 3"/>
</dbReference>
<dbReference type="GeneID" id="110794965"/>
<reference evidence="2" key="1">
    <citation type="journal article" date="2021" name="Nat. Commun.">
        <title>Genomic analyses provide insights into spinach domestication and the genetic basis of agronomic traits.</title>
        <authorList>
            <person name="Cai X."/>
            <person name="Sun X."/>
            <person name="Xu C."/>
            <person name="Sun H."/>
            <person name="Wang X."/>
            <person name="Ge C."/>
            <person name="Zhang Z."/>
            <person name="Wang Q."/>
            <person name="Fei Z."/>
            <person name="Jiao C."/>
            <person name="Wang Q."/>
        </authorList>
    </citation>
    <scope>NUCLEOTIDE SEQUENCE [LARGE SCALE GENOMIC DNA]</scope>
    <source>
        <strain evidence="2">cv. Varoflay</strain>
    </source>
</reference>
<name>A0A9R0IUJ6_SPIOL</name>
<evidence type="ECO:0000256" key="1">
    <source>
        <dbReference type="SAM" id="MobiDB-lite"/>
    </source>
</evidence>
<gene>
    <name evidence="3" type="primary">LOC110794965</name>
</gene>
<keyword evidence="2" id="KW-1185">Reference proteome</keyword>
<dbReference type="InterPro" id="IPR036397">
    <property type="entry name" value="RNaseH_sf"/>
</dbReference>
<proteinExistence type="predicted"/>
<dbReference type="PANTHER" id="PTHR47169">
    <property type="entry name" value="OS01G0541250 PROTEIN"/>
    <property type="match status" value="1"/>
</dbReference>
<dbReference type="AlphaFoldDB" id="A0A9R0IUJ6"/>
<accession>A0A9R0IUJ6</accession>
<dbReference type="Gene3D" id="3.30.420.10">
    <property type="entry name" value="Ribonuclease H-like superfamily/Ribonuclease H"/>
    <property type="match status" value="1"/>
</dbReference>
<organism evidence="2 3">
    <name type="scientific">Spinacia oleracea</name>
    <name type="common">Spinach</name>
    <dbReference type="NCBI Taxonomy" id="3562"/>
    <lineage>
        <taxon>Eukaryota</taxon>
        <taxon>Viridiplantae</taxon>
        <taxon>Streptophyta</taxon>
        <taxon>Embryophyta</taxon>
        <taxon>Tracheophyta</taxon>
        <taxon>Spermatophyta</taxon>
        <taxon>Magnoliopsida</taxon>
        <taxon>eudicotyledons</taxon>
        <taxon>Gunneridae</taxon>
        <taxon>Pentapetalae</taxon>
        <taxon>Caryophyllales</taxon>
        <taxon>Chenopodiaceae</taxon>
        <taxon>Chenopodioideae</taxon>
        <taxon>Anserineae</taxon>
        <taxon>Spinacia</taxon>
    </lineage>
</organism>
<reference evidence="3" key="2">
    <citation type="submission" date="2025-08" db="UniProtKB">
        <authorList>
            <consortium name="RefSeq"/>
        </authorList>
    </citation>
    <scope>IDENTIFICATION</scope>
    <source>
        <tissue evidence="3">Leaf</tissue>
    </source>
</reference>
<protein>
    <recommendedName>
        <fullName evidence="4">Mariner transposase</fullName>
    </recommendedName>
</protein>
<sequence length="323" mass="38339">MGRCCLNNNDAWIPESDDDGDHIDEEETFFDLNEAAKETGDMEHIVFPFDLNETPEQHQHNFQQQVGRRGHQRKKNPRLSCDTRLQILMWLLNNHRKRDKDKPYYGAYKHIAQMYNVHPRTVRRTWKQARAQKEAFQRYNMATKAKNAGRKRIQVEQDTITSLTMGDRTCIRDLEEMLDIGPETLWRMIKRGDVRAHTNPLHPGLQDPNMLQRVKWVLDLLEGDSPQTKRQYQPMFDFVHIDEKWFYLSKKTQRVYLGKHERGKYRSGKSSKFIPKVMFTAAVARPRFNAQDECTFDDKLGFFHSLIKKQQRGIKKTETRGQW</sequence>
<dbReference type="KEGG" id="soe:110794965"/>
<evidence type="ECO:0000313" key="3">
    <source>
        <dbReference type="RefSeq" id="XP_021855631.2"/>
    </source>
</evidence>
<dbReference type="PANTHER" id="PTHR47169:SF3">
    <property type="match status" value="1"/>
</dbReference>
<dbReference type="RefSeq" id="XP_021855631.2">
    <property type="nucleotide sequence ID" value="XM_021999939.2"/>
</dbReference>
<evidence type="ECO:0000313" key="2">
    <source>
        <dbReference type="Proteomes" id="UP000813463"/>
    </source>
</evidence>
<feature type="region of interest" description="Disordered" evidence="1">
    <location>
        <begin position="57"/>
        <end position="76"/>
    </location>
</feature>
<evidence type="ECO:0008006" key="4">
    <source>
        <dbReference type="Google" id="ProtNLM"/>
    </source>
</evidence>